<feature type="binding site" evidence="4">
    <location>
        <position position="228"/>
    </location>
    <ligand>
        <name>FAD</name>
        <dbReference type="ChEBI" id="CHEBI:57692"/>
    </ligand>
</feature>
<proteinExistence type="inferred from homology"/>
<reference evidence="6 7" key="1">
    <citation type="submission" date="2019-05" db="EMBL/GenBank/DDBJ databases">
        <authorList>
            <person name="Lee S.D."/>
        </authorList>
    </citation>
    <scope>NUCLEOTIDE SEQUENCE [LARGE SCALE GENOMIC DNA]</scope>
    <source>
        <strain evidence="6 7">C5-26</strain>
    </source>
</reference>
<dbReference type="InterPro" id="IPR001613">
    <property type="entry name" value="Flavin_amine_oxidase"/>
</dbReference>
<feature type="domain" description="Amine oxidase" evidence="5">
    <location>
        <begin position="13"/>
        <end position="419"/>
    </location>
</feature>
<keyword evidence="3" id="KW-0560">Oxidoreductase</keyword>
<gene>
    <name evidence="6" type="ORF">FGL98_24130</name>
</gene>
<evidence type="ECO:0000256" key="1">
    <source>
        <dbReference type="ARBA" id="ARBA00001974"/>
    </source>
</evidence>
<protein>
    <submittedName>
        <fullName evidence="6">FAD-dependent oxidoreductase</fullName>
    </submittedName>
</protein>
<accession>A0A563DQ94</accession>
<dbReference type="InterPro" id="IPR002937">
    <property type="entry name" value="Amino_oxidase"/>
</dbReference>
<dbReference type="AlphaFoldDB" id="A0A563DQ94"/>
<evidence type="ECO:0000313" key="6">
    <source>
        <dbReference type="EMBL" id="TWP32468.1"/>
    </source>
</evidence>
<feature type="binding site" evidence="4">
    <location>
        <position position="328"/>
    </location>
    <ligand>
        <name>substrate</name>
    </ligand>
</feature>
<dbReference type="RefSeq" id="WP_146321314.1">
    <property type="nucleotide sequence ID" value="NZ_VCQV01000073.1"/>
</dbReference>
<dbReference type="Pfam" id="PF01593">
    <property type="entry name" value="Amino_oxidase"/>
    <property type="match status" value="1"/>
</dbReference>
<dbReference type="OrthoDB" id="337830at2"/>
<sequence>MERTDVVVVGGGFAGLRTARNLSEANQSAVLLEAANRVGGRAYSRESKTDPGTLVEVGGAYLHRHHHGRLAAEIDRYGIRTQPAAPFTVFRNRLGQGEHNSAFPVPIEEATEAERVLYSLLRDAHRIDLEAGLENQGLEDLDISVKEYFDTLDMPPVTDQLLRSWCWNMMGQRLEDASALWALQFVASHGYSVFGVVLSLDEVMSEGTGALTSAIAKDVPDLRLGEPVHGLQQDADGVEVLYGKDRVLRAGHVVVAAPLNAMGSIAFEPPLTGSRANVVAEGHGGRGLKLLIQVQGVPEGISCTGDGVFPTLYDYLPSSDGGRILVAFTDRDSVDPSDDAAIEAGVHHYLPDAVVVGTDCHDWTEDPYVRAPWVSPRVGQFTRAHKSLGEQHGRIHFAGSDVSLLFPGYIEGALETADRVIGELETHPY</sequence>
<dbReference type="Proteomes" id="UP000320244">
    <property type="component" value="Unassembled WGS sequence"/>
</dbReference>
<name>A0A563DQ94_9MICO</name>
<evidence type="ECO:0000256" key="4">
    <source>
        <dbReference type="PIRSR" id="PIRSR601613-1"/>
    </source>
</evidence>
<comment type="caution">
    <text evidence="6">The sequence shown here is derived from an EMBL/GenBank/DDBJ whole genome shotgun (WGS) entry which is preliminary data.</text>
</comment>
<comment type="cofactor">
    <cofactor evidence="1">
        <name>FAD</name>
        <dbReference type="ChEBI" id="CHEBI:57692"/>
    </cofactor>
</comment>
<dbReference type="InterPro" id="IPR036188">
    <property type="entry name" value="FAD/NAD-bd_sf"/>
</dbReference>
<keyword evidence="7" id="KW-1185">Reference proteome</keyword>
<evidence type="ECO:0000313" key="7">
    <source>
        <dbReference type="Proteomes" id="UP000320244"/>
    </source>
</evidence>
<dbReference type="Gene3D" id="3.90.660.10">
    <property type="match status" value="2"/>
</dbReference>
<evidence type="ECO:0000256" key="3">
    <source>
        <dbReference type="ARBA" id="ARBA00023002"/>
    </source>
</evidence>
<dbReference type="SUPFAM" id="SSF51905">
    <property type="entry name" value="FAD/NAD(P)-binding domain"/>
    <property type="match status" value="1"/>
</dbReference>
<evidence type="ECO:0000256" key="2">
    <source>
        <dbReference type="ARBA" id="ARBA00005995"/>
    </source>
</evidence>
<organism evidence="6 7">
    <name type="scientific">Leekyejoonella antrihumi</name>
    <dbReference type="NCBI Taxonomy" id="1660198"/>
    <lineage>
        <taxon>Bacteria</taxon>
        <taxon>Bacillati</taxon>
        <taxon>Actinomycetota</taxon>
        <taxon>Actinomycetes</taxon>
        <taxon>Micrococcales</taxon>
        <taxon>Dermacoccaceae</taxon>
        <taxon>Leekyejoonella</taxon>
    </lineage>
</organism>
<dbReference type="GO" id="GO:0016491">
    <property type="term" value="F:oxidoreductase activity"/>
    <property type="evidence" value="ECO:0007669"/>
    <property type="project" value="UniProtKB-KW"/>
</dbReference>
<dbReference type="PANTHER" id="PTHR43563">
    <property type="entry name" value="AMINE OXIDASE"/>
    <property type="match status" value="1"/>
</dbReference>
<dbReference type="PRINTS" id="PR00757">
    <property type="entry name" value="AMINEOXDASEF"/>
</dbReference>
<comment type="similarity">
    <text evidence="2">Belongs to the flavin monoamine oxidase family.</text>
</comment>
<feature type="binding site" evidence="4">
    <location>
        <begin position="33"/>
        <end position="34"/>
    </location>
    <ligand>
        <name>FAD</name>
        <dbReference type="ChEBI" id="CHEBI:57692"/>
    </ligand>
</feature>
<dbReference type="Gene3D" id="3.50.50.60">
    <property type="entry name" value="FAD/NAD(P)-binding domain"/>
    <property type="match status" value="2"/>
</dbReference>
<reference evidence="6 7" key="2">
    <citation type="submission" date="2019-08" db="EMBL/GenBank/DDBJ databases">
        <title>Jejuicoccus antrihumi gen. nov., sp. nov., a new member of the family Dermacoccaceae isolated from a cave.</title>
        <authorList>
            <person name="Schumann P."/>
            <person name="Kim I.S."/>
        </authorList>
    </citation>
    <scope>NUCLEOTIDE SEQUENCE [LARGE SCALE GENOMIC DNA]</scope>
    <source>
        <strain evidence="6 7">C5-26</strain>
    </source>
</reference>
<dbReference type="InterPro" id="IPR050703">
    <property type="entry name" value="Flavin_MAO"/>
</dbReference>
<dbReference type="EMBL" id="VCQV01000073">
    <property type="protein sequence ID" value="TWP32468.1"/>
    <property type="molecule type" value="Genomic_DNA"/>
</dbReference>
<evidence type="ECO:0000259" key="5">
    <source>
        <dbReference type="Pfam" id="PF01593"/>
    </source>
</evidence>
<dbReference type="PANTHER" id="PTHR43563:SF14">
    <property type="entry name" value="AMINE OXIDASE"/>
    <property type="match status" value="1"/>
</dbReference>